<accession>A0A4P6YX00</accession>
<proteinExistence type="predicted"/>
<reference evidence="4" key="1">
    <citation type="submission" date="2019-03" db="EMBL/GenBank/DDBJ databases">
        <title>Weissella sp. 26KH-42 Genome sequencing.</title>
        <authorList>
            <person name="Heo J."/>
            <person name="Kim S.-J."/>
            <person name="Kim J.-S."/>
            <person name="Hong S.-B."/>
            <person name="Kwon S.-W."/>
        </authorList>
    </citation>
    <scope>NUCLEOTIDE SEQUENCE [LARGE SCALE GENOMIC DNA]</scope>
    <source>
        <strain evidence="4">26KH-42</strain>
    </source>
</reference>
<evidence type="ECO:0000256" key="2">
    <source>
        <dbReference type="SAM" id="Phobius"/>
    </source>
</evidence>
<dbReference type="GO" id="GO:0030313">
    <property type="term" value="C:cell envelope"/>
    <property type="evidence" value="ECO:0007669"/>
    <property type="project" value="UniProtKB-SubCell"/>
</dbReference>
<dbReference type="Pfam" id="PF09479">
    <property type="entry name" value="Flg_new"/>
    <property type="match status" value="2"/>
</dbReference>
<dbReference type="EMBL" id="CP037940">
    <property type="protein sequence ID" value="QBO37326.1"/>
    <property type="molecule type" value="Genomic_DNA"/>
</dbReference>
<dbReference type="RefSeq" id="WP_133364403.1">
    <property type="nucleotide sequence ID" value="NZ_CP037940.1"/>
</dbReference>
<protein>
    <submittedName>
        <fullName evidence="3">Uncharacterized protein</fullName>
    </submittedName>
</protein>
<gene>
    <name evidence="3" type="ORF">EQG49_13065</name>
</gene>
<keyword evidence="4" id="KW-1185">Reference proteome</keyword>
<dbReference type="Gene3D" id="2.60.40.4270">
    <property type="entry name" value="Listeria-Bacteroides repeat domain"/>
    <property type="match status" value="1"/>
</dbReference>
<dbReference type="InterPro" id="IPR016186">
    <property type="entry name" value="C-type_lectin-like/link_sf"/>
</dbReference>
<dbReference type="InterPro" id="IPR016187">
    <property type="entry name" value="CTDL_fold"/>
</dbReference>
<organism evidence="3 4">
    <name type="scientific">Periweissella cryptocerci</name>
    <dbReference type="NCBI Taxonomy" id="2506420"/>
    <lineage>
        <taxon>Bacteria</taxon>
        <taxon>Bacillati</taxon>
        <taxon>Bacillota</taxon>
        <taxon>Bacilli</taxon>
        <taxon>Lactobacillales</taxon>
        <taxon>Lactobacillaceae</taxon>
        <taxon>Periweissella</taxon>
    </lineage>
</organism>
<dbReference type="AlphaFoldDB" id="A0A4P6YX00"/>
<dbReference type="InterPro" id="IPR042229">
    <property type="entry name" value="Listeria/Bacterioides_rpt_sf"/>
</dbReference>
<dbReference type="Proteomes" id="UP000292886">
    <property type="component" value="Chromosome"/>
</dbReference>
<evidence type="ECO:0000256" key="1">
    <source>
        <dbReference type="ARBA" id="ARBA00004196"/>
    </source>
</evidence>
<dbReference type="SUPFAM" id="SSF56436">
    <property type="entry name" value="C-type lectin-like"/>
    <property type="match status" value="1"/>
</dbReference>
<evidence type="ECO:0000313" key="3">
    <source>
        <dbReference type="EMBL" id="QBO37326.1"/>
    </source>
</evidence>
<keyword evidence="2" id="KW-0472">Membrane</keyword>
<name>A0A4P6YX00_9LACO</name>
<evidence type="ECO:0000313" key="4">
    <source>
        <dbReference type="Proteomes" id="UP000292886"/>
    </source>
</evidence>
<dbReference type="InterPro" id="IPR013378">
    <property type="entry name" value="InlB-like_B-rpt"/>
</dbReference>
<comment type="subcellular location">
    <subcellularLocation>
        <location evidence="1">Cell envelope</location>
    </subcellularLocation>
</comment>
<keyword evidence="2" id="KW-0812">Transmembrane</keyword>
<dbReference type="KEGG" id="wei:EQG49_13065"/>
<keyword evidence="2" id="KW-1133">Transmembrane helix</keyword>
<sequence>MKKIFAMLILVITMVVCFEPVMTYFHSNSDSNKHVKVAADDVKILDFTIHKTEQDNGAAKYTIIDPVITDELEHIGSITIEFPKELTLVPATLPAGWKSQTQGGNVYNYINTANGTANNQAEVKNFLSALAFTSKQTVGGDIKITLEGGKIATWVDGEGNKHYYEFVEAQGSGKAVTWLQAYNLAKQMEYRGLQGYLATITSTEEHQFIFDSIATNPGWLGGTRMRKLTANGPQKIVDDQQLTEAKSNGTDIREALYYGNKLSTNYGVFTWANTDSAASKAQTTWYWADGPEAGQDFLSRPTYQLYTDDRIAGTEATLAYNNKNQTQQIFRGANTLGDGYNAWARDDNEPNNYHKNNDRTSPNGSLVSIPNFSGDTGTNTSYDGEYVLQFGKLSTGNTKVPRPAWNDRPQWSYDTTYNQGYYVEFSEYNNQKAEETQAVKEVPLQPYIRLKYLDVFGQSLGKDDVLLLNDDDIDIELNDEFKFLPEHLYRTDNKGKEIKFTIDKIISSNQNDVLKTANDKITELFLAFSGQDQYKRTVEIIYNPPTDLAYQYMFNPKGGEFAKDSLKYVGNDKVAPVMYGQMLSGATDITFPTVTRPGYEFKGWHDTKSKTADSIYVKPAQYLLLGDTCLEAIWEKVYYTVTFASDNDSTVKIGDNRNATPSSVATSQVEYGTLAETVRAAKSTHAWKSKNATYETGWYYKDGDRNVPVDLTSYQVTHDVTFYPIFTESAMTVHINYDANGGEFAASVGAPAPVKGVRTYEYAYKGKLLAYDKAQNPTRPGYTFTGWFDSAGKRINFADAKYQTLIADYTFYAGWEPQLVLPFTGEAPNHKRLLAVAIGSSIAMLAIIGLWIRKQKSV</sequence>
<dbReference type="Gene3D" id="3.10.100.10">
    <property type="entry name" value="Mannose-Binding Protein A, subunit A"/>
    <property type="match status" value="1"/>
</dbReference>
<feature type="transmembrane region" description="Helical" evidence="2">
    <location>
        <begin position="833"/>
        <end position="852"/>
    </location>
</feature>
<dbReference type="OrthoDB" id="2171190at2"/>
<dbReference type="NCBIfam" id="TIGR02543">
    <property type="entry name" value="List_Bact_rpt"/>
    <property type="match status" value="1"/>
</dbReference>